<dbReference type="InterPro" id="IPR036291">
    <property type="entry name" value="NAD(P)-bd_dom_sf"/>
</dbReference>
<dbReference type="PRINTS" id="PR00081">
    <property type="entry name" value="GDHRDH"/>
</dbReference>
<dbReference type="Proteomes" id="UP000184330">
    <property type="component" value="Unassembled WGS sequence"/>
</dbReference>
<dbReference type="SUPFAM" id="SSF51735">
    <property type="entry name" value="NAD(P)-binding Rossmann-fold domains"/>
    <property type="match status" value="1"/>
</dbReference>
<dbReference type="AlphaFoldDB" id="A0A1L7XX36"/>
<evidence type="ECO:0000313" key="5">
    <source>
        <dbReference type="Proteomes" id="UP000184330"/>
    </source>
</evidence>
<evidence type="ECO:0000313" key="4">
    <source>
        <dbReference type="EMBL" id="CZR69568.1"/>
    </source>
</evidence>
<evidence type="ECO:0000256" key="1">
    <source>
        <dbReference type="ARBA" id="ARBA00006484"/>
    </source>
</evidence>
<dbReference type="EMBL" id="FJOG01000073">
    <property type="protein sequence ID" value="CZR69568.1"/>
    <property type="molecule type" value="Genomic_DNA"/>
</dbReference>
<keyword evidence="3" id="KW-0560">Oxidoreductase</keyword>
<keyword evidence="5" id="KW-1185">Reference proteome</keyword>
<dbReference type="Gene3D" id="3.40.50.720">
    <property type="entry name" value="NAD(P)-binding Rossmann-like Domain"/>
    <property type="match status" value="1"/>
</dbReference>
<reference evidence="4 5" key="1">
    <citation type="submission" date="2016-03" db="EMBL/GenBank/DDBJ databases">
        <authorList>
            <person name="Ploux O."/>
        </authorList>
    </citation>
    <scope>NUCLEOTIDE SEQUENCE [LARGE SCALE GENOMIC DNA]</scope>
    <source>
        <strain evidence="4 5">UAMH 11012</strain>
    </source>
</reference>
<dbReference type="STRING" id="576137.A0A1L7XX36"/>
<dbReference type="Pfam" id="PF23441">
    <property type="entry name" value="SDR"/>
    <property type="match status" value="1"/>
</dbReference>
<evidence type="ECO:0000256" key="2">
    <source>
        <dbReference type="ARBA" id="ARBA00022857"/>
    </source>
</evidence>
<organism evidence="4 5">
    <name type="scientific">Phialocephala subalpina</name>
    <dbReference type="NCBI Taxonomy" id="576137"/>
    <lineage>
        <taxon>Eukaryota</taxon>
        <taxon>Fungi</taxon>
        <taxon>Dikarya</taxon>
        <taxon>Ascomycota</taxon>
        <taxon>Pezizomycotina</taxon>
        <taxon>Leotiomycetes</taxon>
        <taxon>Helotiales</taxon>
        <taxon>Mollisiaceae</taxon>
        <taxon>Phialocephala</taxon>
        <taxon>Phialocephala fortinii species complex</taxon>
    </lineage>
</organism>
<dbReference type="InterPro" id="IPR057571">
    <property type="entry name" value="SDR_PhqE-like"/>
</dbReference>
<dbReference type="GO" id="GO:0016491">
    <property type="term" value="F:oxidoreductase activity"/>
    <property type="evidence" value="ECO:0007669"/>
    <property type="project" value="UniProtKB-KW"/>
</dbReference>
<dbReference type="InterPro" id="IPR002347">
    <property type="entry name" value="SDR_fam"/>
</dbReference>
<comment type="similarity">
    <text evidence="1">Belongs to the short-chain dehydrogenases/reductases (SDR) family.</text>
</comment>
<sequence>MAAQTQKYNKLAGKHVLIVGGTSESATPWQKLASNPSHTLPSLPPSADRVKTSISSLQSSYPSTSTRISGYACDLSKPTLGQNIEQLFEKTGKVDHILFTAGDPLATIPLDEISFEKILKAGQVRFFAPLMVAKVGNRYLNPGPESSIVLTAGSVAEKPSPNWSIVASYASGLYGMTRNLAMNLKPIRVNLVSPRAVDTELWKWMSTEQKEAFFKQIAEKVVTGRVRRPEDVAEAYLWLMKDSNVTGFVAATDSGSKLV</sequence>
<evidence type="ECO:0000256" key="3">
    <source>
        <dbReference type="ARBA" id="ARBA00023002"/>
    </source>
</evidence>
<protein>
    <submittedName>
        <fullName evidence="4">Related to enoyl-[acyl-carrier-protein] reductase 1</fullName>
    </submittedName>
</protein>
<dbReference type="PANTHER" id="PTHR43477:SF1">
    <property type="entry name" value="DIHYDROANTICAPSIN 7-DEHYDROGENASE"/>
    <property type="match status" value="1"/>
</dbReference>
<dbReference type="OrthoDB" id="294295at2759"/>
<proteinExistence type="inferred from homology"/>
<dbReference type="PANTHER" id="PTHR43477">
    <property type="entry name" value="DIHYDROANTICAPSIN 7-DEHYDROGENASE"/>
    <property type="match status" value="1"/>
</dbReference>
<keyword evidence="2" id="KW-0521">NADP</keyword>
<accession>A0A1L7XX36</accession>
<gene>
    <name evidence="4" type="ORF">PAC_19468</name>
</gene>
<name>A0A1L7XX36_9HELO</name>
<dbReference type="InterPro" id="IPR051122">
    <property type="entry name" value="SDR_DHRS6-like"/>
</dbReference>